<organism evidence="13 14">
    <name type="scientific">Emergencia timonensis</name>
    <dbReference type="NCBI Taxonomy" id="1776384"/>
    <lineage>
        <taxon>Bacteria</taxon>
        <taxon>Bacillati</taxon>
        <taxon>Bacillota</taxon>
        <taxon>Clostridia</taxon>
        <taxon>Peptostreptococcales</taxon>
        <taxon>Anaerovoracaceae</taxon>
        <taxon>Emergencia</taxon>
    </lineage>
</organism>
<gene>
    <name evidence="9 13" type="primary">dapB</name>
    <name evidence="13" type="ORF">DW099_15340</name>
</gene>
<dbReference type="GO" id="GO:0019877">
    <property type="term" value="P:diaminopimelate biosynthetic process"/>
    <property type="evidence" value="ECO:0007669"/>
    <property type="project" value="UniProtKB-UniRule"/>
</dbReference>
<dbReference type="STRING" id="1776384.GCA_900086585_00080"/>
<comment type="catalytic activity">
    <reaction evidence="9">
        <text>(S)-2,3,4,5-tetrahydrodipicolinate + NAD(+) + H2O = (2S,4S)-4-hydroxy-2,3,4,5-tetrahydrodipicolinate + NADH + H(+)</text>
        <dbReference type="Rhea" id="RHEA:35323"/>
        <dbReference type="ChEBI" id="CHEBI:15377"/>
        <dbReference type="ChEBI" id="CHEBI:15378"/>
        <dbReference type="ChEBI" id="CHEBI:16845"/>
        <dbReference type="ChEBI" id="CHEBI:57540"/>
        <dbReference type="ChEBI" id="CHEBI:57945"/>
        <dbReference type="ChEBI" id="CHEBI:67139"/>
        <dbReference type="EC" id="1.17.1.8"/>
    </reaction>
</comment>
<dbReference type="SUPFAM" id="SSF51735">
    <property type="entry name" value="NAD(P)-binding Rossmann-fold domains"/>
    <property type="match status" value="1"/>
</dbReference>
<comment type="subunit">
    <text evidence="9">Homotetramer.</text>
</comment>
<keyword evidence="7 9" id="KW-0520">NAD</keyword>
<dbReference type="InterPro" id="IPR022663">
    <property type="entry name" value="DapB_C"/>
</dbReference>
<dbReference type="OrthoDB" id="9790352at2"/>
<comment type="catalytic activity">
    <reaction evidence="9">
        <text>(S)-2,3,4,5-tetrahydrodipicolinate + NADP(+) + H2O = (2S,4S)-4-hydroxy-2,3,4,5-tetrahydrodipicolinate + NADPH + H(+)</text>
        <dbReference type="Rhea" id="RHEA:35331"/>
        <dbReference type="ChEBI" id="CHEBI:15377"/>
        <dbReference type="ChEBI" id="CHEBI:15378"/>
        <dbReference type="ChEBI" id="CHEBI:16845"/>
        <dbReference type="ChEBI" id="CHEBI:57783"/>
        <dbReference type="ChEBI" id="CHEBI:58349"/>
        <dbReference type="ChEBI" id="CHEBI:67139"/>
        <dbReference type="EC" id="1.17.1.8"/>
    </reaction>
</comment>
<dbReference type="GO" id="GO:0009089">
    <property type="term" value="P:lysine biosynthetic process via diaminopimelate"/>
    <property type="evidence" value="ECO:0007669"/>
    <property type="project" value="UniProtKB-UniRule"/>
</dbReference>
<dbReference type="EMBL" id="QRMS01000005">
    <property type="protein sequence ID" value="RHJ85076.1"/>
    <property type="molecule type" value="Genomic_DNA"/>
</dbReference>
<feature type="binding site" evidence="9">
    <location>
        <position position="133"/>
    </location>
    <ligand>
        <name>(S)-2,3,4,5-tetrahydrodipicolinate</name>
        <dbReference type="ChEBI" id="CHEBI:16845"/>
    </ligand>
</feature>
<dbReference type="Proteomes" id="UP000284841">
    <property type="component" value="Unassembled WGS sequence"/>
</dbReference>
<feature type="binding site" evidence="9">
    <location>
        <begin position="74"/>
        <end position="76"/>
    </location>
    <ligand>
        <name>NAD(+)</name>
        <dbReference type="ChEBI" id="CHEBI:57540"/>
    </ligand>
</feature>
<evidence type="ECO:0000256" key="9">
    <source>
        <dbReference type="HAMAP-Rule" id="MF_00102"/>
    </source>
</evidence>
<feature type="domain" description="Dihydrodipicolinate reductase C-terminal" evidence="12">
    <location>
        <begin position="104"/>
        <end position="235"/>
    </location>
</feature>
<dbReference type="PROSITE" id="PS01298">
    <property type="entry name" value="DAPB"/>
    <property type="match status" value="1"/>
</dbReference>
<comment type="pathway">
    <text evidence="9">Amino-acid biosynthesis; L-lysine biosynthesis via DAP pathway; (S)-tetrahydrodipicolinate from L-aspartate: step 4/4.</text>
</comment>
<dbReference type="Pfam" id="PF01113">
    <property type="entry name" value="DapB_N"/>
    <property type="match status" value="1"/>
</dbReference>
<evidence type="ECO:0000256" key="2">
    <source>
        <dbReference type="ARBA" id="ARBA00022490"/>
    </source>
</evidence>
<dbReference type="SUPFAM" id="SSF55347">
    <property type="entry name" value="Glyceraldehyde-3-phosphate dehydrogenase-like, C-terminal domain"/>
    <property type="match status" value="1"/>
</dbReference>
<name>A0A415DWN2_9FIRM</name>
<sequence length="236" mass="25682">MKILLIGHGQMGTMVGELALAQGLEVAAVFSTANIENLKKFNQPVDVLIDFSSPQALPAIAAYVERMAVPLVSGTTGFDEDAQRQLRALAAYAPVLYSTNFSTGIVIIRRILRQFSAYLLDSGYEAELIEAHHNQKKDVPSGTAQTLLSEIDPNGRFTRVIGRGAQGARGRQEIGVHSLRGGTEAGRHEVIFFGQDEQIQIAHCAASREIFARGALLGAEKLVRQVKGFYTFDQLI</sequence>
<evidence type="ECO:0000256" key="8">
    <source>
        <dbReference type="ARBA" id="ARBA00023154"/>
    </source>
</evidence>
<feature type="domain" description="Dihydrodipicolinate reductase N-terminal" evidence="11">
    <location>
        <begin position="1"/>
        <end position="101"/>
    </location>
</feature>
<dbReference type="HAMAP" id="MF_00102">
    <property type="entry name" value="DapB"/>
    <property type="match status" value="1"/>
</dbReference>
<dbReference type="GO" id="GO:0051287">
    <property type="term" value="F:NAD binding"/>
    <property type="evidence" value="ECO:0007669"/>
    <property type="project" value="UniProtKB-UniRule"/>
</dbReference>
<keyword evidence="3 9" id="KW-0028">Amino-acid biosynthesis</keyword>
<dbReference type="PANTHER" id="PTHR20836:SF7">
    <property type="entry name" value="4-HYDROXY-TETRAHYDRODIPICOLINATE REDUCTASE"/>
    <property type="match status" value="1"/>
</dbReference>
<dbReference type="AlphaFoldDB" id="A0A415DWN2"/>
<evidence type="ECO:0000256" key="5">
    <source>
        <dbReference type="ARBA" id="ARBA00022915"/>
    </source>
</evidence>
<keyword evidence="14" id="KW-1185">Reference proteome</keyword>
<dbReference type="CDD" id="cd02274">
    <property type="entry name" value="DHDPR_N"/>
    <property type="match status" value="1"/>
</dbReference>
<proteinExistence type="inferred from homology"/>
<dbReference type="EC" id="1.17.1.8" evidence="9 10"/>
<dbReference type="GO" id="GO:0050661">
    <property type="term" value="F:NADP binding"/>
    <property type="evidence" value="ECO:0007669"/>
    <property type="project" value="UniProtKB-UniRule"/>
</dbReference>
<feature type="binding site" evidence="9">
    <location>
        <begin position="142"/>
        <end position="143"/>
    </location>
    <ligand>
        <name>(S)-2,3,4,5-tetrahydrodipicolinate</name>
        <dbReference type="ChEBI" id="CHEBI:16845"/>
    </ligand>
</feature>
<evidence type="ECO:0000259" key="12">
    <source>
        <dbReference type="Pfam" id="PF05173"/>
    </source>
</evidence>
<comment type="caution">
    <text evidence="9">Was originally thought to be a dihydrodipicolinate reductase (DHDPR), catalyzing the conversion of dihydrodipicolinate to tetrahydrodipicolinate. However, it was shown in E.coli that the substrate of the enzymatic reaction is not dihydrodipicolinate (DHDP) but in fact (2S,4S)-4-hydroxy-2,3,4,5-tetrahydrodipicolinic acid (HTPA), the product released by the DapA-catalyzed reaction.</text>
</comment>
<dbReference type="InterPro" id="IPR036291">
    <property type="entry name" value="NAD(P)-bd_dom_sf"/>
</dbReference>
<dbReference type="Pfam" id="PF05173">
    <property type="entry name" value="DapB_C"/>
    <property type="match status" value="1"/>
</dbReference>
<evidence type="ECO:0000256" key="3">
    <source>
        <dbReference type="ARBA" id="ARBA00022605"/>
    </source>
</evidence>
<evidence type="ECO:0000256" key="1">
    <source>
        <dbReference type="ARBA" id="ARBA00006642"/>
    </source>
</evidence>
<dbReference type="GO" id="GO:0016726">
    <property type="term" value="F:oxidoreductase activity, acting on CH or CH2 groups, NAD or NADP as acceptor"/>
    <property type="evidence" value="ECO:0007669"/>
    <property type="project" value="UniProtKB-UniRule"/>
</dbReference>
<keyword evidence="6 9" id="KW-0560">Oxidoreductase</keyword>
<dbReference type="Gene3D" id="3.30.360.10">
    <property type="entry name" value="Dihydrodipicolinate Reductase, domain 2"/>
    <property type="match status" value="1"/>
</dbReference>
<dbReference type="NCBIfam" id="TIGR00036">
    <property type="entry name" value="dapB"/>
    <property type="match status" value="1"/>
</dbReference>
<feature type="active site" description="Proton donor/acceptor" evidence="9">
    <location>
        <position position="132"/>
    </location>
</feature>
<comment type="similarity">
    <text evidence="1 9">Belongs to the DapB family.</text>
</comment>
<accession>A0A415DWN2</accession>
<comment type="caution">
    <text evidence="13">The sequence shown here is derived from an EMBL/GenBank/DDBJ whole genome shotgun (WGS) entry which is preliminary data.</text>
</comment>
<feature type="binding site" evidence="9">
    <location>
        <begin position="98"/>
        <end position="101"/>
    </location>
    <ligand>
        <name>NAD(+)</name>
        <dbReference type="ChEBI" id="CHEBI:57540"/>
    </ligand>
</feature>
<dbReference type="Gene3D" id="3.40.50.720">
    <property type="entry name" value="NAD(P)-binding Rossmann-like Domain"/>
    <property type="match status" value="1"/>
</dbReference>
<evidence type="ECO:0000313" key="14">
    <source>
        <dbReference type="Proteomes" id="UP000284841"/>
    </source>
</evidence>
<reference evidence="13 14" key="1">
    <citation type="submission" date="2018-08" db="EMBL/GenBank/DDBJ databases">
        <title>A genome reference for cultivated species of the human gut microbiota.</title>
        <authorList>
            <person name="Zou Y."/>
            <person name="Xue W."/>
            <person name="Luo G."/>
        </authorList>
    </citation>
    <scope>NUCLEOTIDE SEQUENCE [LARGE SCALE GENOMIC DNA]</scope>
    <source>
        <strain evidence="13 14">AM07-24</strain>
    </source>
</reference>
<comment type="caution">
    <text evidence="9">Lacks conserved residue(s) required for the propagation of feature annotation.</text>
</comment>
<evidence type="ECO:0000256" key="7">
    <source>
        <dbReference type="ARBA" id="ARBA00023027"/>
    </source>
</evidence>
<evidence type="ECO:0000313" key="13">
    <source>
        <dbReference type="EMBL" id="RHJ85076.1"/>
    </source>
</evidence>
<keyword evidence="8 9" id="KW-0457">Lysine biosynthesis</keyword>
<evidence type="ECO:0000256" key="4">
    <source>
        <dbReference type="ARBA" id="ARBA00022857"/>
    </source>
</evidence>
<dbReference type="GO" id="GO:0008839">
    <property type="term" value="F:4-hydroxy-tetrahydrodipicolinate reductase"/>
    <property type="evidence" value="ECO:0007669"/>
    <property type="project" value="UniProtKB-UniRule"/>
</dbReference>
<dbReference type="PANTHER" id="PTHR20836">
    <property type="entry name" value="DIHYDRODIPICOLINATE REDUCTASE"/>
    <property type="match status" value="1"/>
</dbReference>
<keyword evidence="4 9" id="KW-0521">NADP</keyword>
<keyword evidence="5 9" id="KW-0220">Diaminopimelate biosynthesis</keyword>
<dbReference type="InterPro" id="IPR023940">
    <property type="entry name" value="DHDPR_bac"/>
</dbReference>
<dbReference type="PIRSF" id="PIRSF000161">
    <property type="entry name" value="DHPR"/>
    <property type="match status" value="1"/>
</dbReference>
<dbReference type="UniPathway" id="UPA00034">
    <property type="reaction ID" value="UER00018"/>
</dbReference>
<keyword evidence="2 9" id="KW-0963">Cytoplasm</keyword>
<evidence type="ECO:0000256" key="6">
    <source>
        <dbReference type="ARBA" id="ARBA00023002"/>
    </source>
</evidence>
<protein>
    <recommendedName>
        <fullName evidence="9 10">4-hydroxy-tetrahydrodipicolinate reductase</fullName>
        <shortName evidence="9">HTPA reductase</shortName>
        <ecNumber evidence="9 10">1.17.1.8</ecNumber>
    </recommendedName>
</protein>
<comment type="subcellular location">
    <subcellularLocation>
        <location evidence="9">Cytoplasm</location>
    </subcellularLocation>
</comment>
<dbReference type="InterPro" id="IPR000846">
    <property type="entry name" value="DapB_N"/>
</dbReference>
<dbReference type="RefSeq" id="WP_118336283.1">
    <property type="nucleotide sequence ID" value="NZ_AP025567.1"/>
</dbReference>
<dbReference type="GO" id="GO:0005829">
    <property type="term" value="C:cytosol"/>
    <property type="evidence" value="ECO:0007669"/>
    <property type="project" value="TreeGrafter"/>
</dbReference>
<dbReference type="InterPro" id="IPR022664">
    <property type="entry name" value="DapB_N_CS"/>
</dbReference>
<feature type="active site" description="Proton donor" evidence="9">
    <location>
        <position position="136"/>
    </location>
</feature>
<comment type="function">
    <text evidence="9">Catalyzes the conversion of 4-hydroxy-tetrahydrodipicolinate (HTPA) to tetrahydrodipicolinate.</text>
</comment>
<evidence type="ECO:0000259" key="11">
    <source>
        <dbReference type="Pfam" id="PF01113"/>
    </source>
</evidence>
<evidence type="ECO:0000256" key="10">
    <source>
        <dbReference type="NCBIfam" id="TIGR00036"/>
    </source>
</evidence>